<sequence length="79" mass="7819">MLISGGVAFGLVAGWWLLTGGRPSAGVVAAVAVLTTGVPALVAGIGVAPQIAAGLVAGMAVHAIFRWGVRRSVERETPG</sequence>
<dbReference type="Proteomes" id="UP001519654">
    <property type="component" value="Unassembled WGS sequence"/>
</dbReference>
<gene>
    <name evidence="2" type="ORF">KOI35_23020</name>
</gene>
<keyword evidence="1" id="KW-0472">Membrane</keyword>
<feature type="transmembrane region" description="Helical" evidence="1">
    <location>
        <begin position="40"/>
        <end position="65"/>
    </location>
</feature>
<evidence type="ECO:0000256" key="1">
    <source>
        <dbReference type="SAM" id="Phobius"/>
    </source>
</evidence>
<organism evidence="2 3">
    <name type="scientific">Paractinoplanes bogorensis</name>
    <dbReference type="NCBI Taxonomy" id="1610840"/>
    <lineage>
        <taxon>Bacteria</taxon>
        <taxon>Bacillati</taxon>
        <taxon>Actinomycetota</taxon>
        <taxon>Actinomycetes</taxon>
        <taxon>Micromonosporales</taxon>
        <taxon>Micromonosporaceae</taxon>
        <taxon>Paractinoplanes</taxon>
    </lineage>
</organism>
<keyword evidence="1" id="KW-1133">Transmembrane helix</keyword>
<protein>
    <submittedName>
        <fullName evidence="2">Uncharacterized protein</fullName>
    </submittedName>
</protein>
<proteinExistence type="predicted"/>
<evidence type="ECO:0000313" key="3">
    <source>
        <dbReference type="Proteomes" id="UP001519654"/>
    </source>
</evidence>
<dbReference type="RefSeq" id="WP_215789859.1">
    <property type="nucleotide sequence ID" value="NZ_JAHKKG010000007.1"/>
</dbReference>
<reference evidence="2 3" key="1">
    <citation type="submission" date="2021-06" db="EMBL/GenBank/DDBJ databases">
        <title>Actinoplanes lichenicola sp. nov., and Actinoplanes ovalisporus sp. nov., isolated from lichen in Thailand.</title>
        <authorList>
            <person name="Saeng-In P."/>
            <person name="Kanchanasin P."/>
            <person name="Yuki M."/>
            <person name="Kudo T."/>
            <person name="Ohkuma M."/>
            <person name="Phongsopitanun W."/>
            <person name="Tanasupawat S."/>
        </authorList>
    </citation>
    <scope>NUCLEOTIDE SEQUENCE [LARGE SCALE GENOMIC DNA]</scope>
    <source>
        <strain evidence="2 3">NBRC 110975</strain>
    </source>
</reference>
<name>A0ABS5YSG4_9ACTN</name>
<accession>A0ABS5YSG4</accession>
<keyword evidence="3" id="KW-1185">Reference proteome</keyword>
<evidence type="ECO:0000313" key="2">
    <source>
        <dbReference type="EMBL" id="MBU2666380.1"/>
    </source>
</evidence>
<dbReference type="EMBL" id="JAHKKG010000007">
    <property type="protein sequence ID" value="MBU2666380.1"/>
    <property type="molecule type" value="Genomic_DNA"/>
</dbReference>
<keyword evidence="1" id="KW-0812">Transmembrane</keyword>
<comment type="caution">
    <text evidence="2">The sequence shown here is derived from an EMBL/GenBank/DDBJ whole genome shotgun (WGS) entry which is preliminary data.</text>
</comment>